<name>X1ASJ0_9ZZZZ</name>
<dbReference type="AlphaFoldDB" id="X1ASJ0"/>
<feature type="coiled-coil region" evidence="1">
    <location>
        <begin position="151"/>
        <end position="178"/>
    </location>
</feature>
<proteinExistence type="predicted"/>
<protein>
    <submittedName>
        <fullName evidence="3">Uncharacterized protein</fullName>
    </submittedName>
</protein>
<evidence type="ECO:0000313" key="3">
    <source>
        <dbReference type="EMBL" id="GAG85839.1"/>
    </source>
</evidence>
<reference evidence="3" key="1">
    <citation type="journal article" date="2014" name="Front. Microbiol.">
        <title>High frequency of phylogenetically diverse reductive dehalogenase-homologous genes in deep subseafloor sedimentary metagenomes.</title>
        <authorList>
            <person name="Kawai M."/>
            <person name="Futagami T."/>
            <person name="Toyoda A."/>
            <person name="Takaki Y."/>
            <person name="Nishi S."/>
            <person name="Hori S."/>
            <person name="Arai W."/>
            <person name="Tsubouchi T."/>
            <person name="Morono Y."/>
            <person name="Uchiyama I."/>
            <person name="Ito T."/>
            <person name="Fujiyama A."/>
            <person name="Inagaki F."/>
            <person name="Takami H."/>
        </authorList>
    </citation>
    <scope>NUCLEOTIDE SEQUENCE</scope>
    <source>
        <strain evidence="3">Expedition CK06-06</strain>
    </source>
</reference>
<sequence length="213" mass="24456">MLSGSVDPDDFRQGNEAKMDDQLMVKFFFKERENKEETLKQGRPIFKDVEYIEIRVAGKRDAQACRPATWADKNRFPRHYEAFEKRTEMPEEGTPLTQWPQISRSQVEEFAYMHVKTVEQLVDMSDTNCHKIHGGLLLKRRASEFLEASDATALIAEKEALQKRLADMEAKMEAILGAQDTPEEVVAVDQPEVQPAPKMTRARQRRTTAKVAD</sequence>
<keyword evidence="1" id="KW-0175">Coiled coil</keyword>
<gene>
    <name evidence="3" type="ORF">S01H4_34219</name>
</gene>
<accession>X1ASJ0</accession>
<evidence type="ECO:0000256" key="2">
    <source>
        <dbReference type="SAM" id="MobiDB-lite"/>
    </source>
</evidence>
<evidence type="ECO:0000256" key="1">
    <source>
        <dbReference type="SAM" id="Coils"/>
    </source>
</evidence>
<feature type="region of interest" description="Disordered" evidence="2">
    <location>
        <begin position="186"/>
        <end position="213"/>
    </location>
</feature>
<dbReference type="EMBL" id="BART01018095">
    <property type="protein sequence ID" value="GAG85839.1"/>
    <property type="molecule type" value="Genomic_DNA"/>
</dbReference>
<comment type="caution">
    <text evidence="3">The sequence shown here is derived from an EMBL/GenBank/DDBJ whole genome shotgun (WGS) entry which is preliminary data.</text>
</comment>
<organism evidence="3">
    <name type="scientific">marine sediment metagenome</name>
    <dbReference type="NCBI Taxonomy" id="412755"/>
    <lineage>
        <taxon>unclassified sequences</taxon>
        <taxon>metagenomes</taxon>
        <taxon>ecological metagenomes</taxon>
    </lineage>
</organism>
<feature type="compositionally biased region" description="Basic residues" evidence="2">
    <location>
        <begin position="200"/>
        <end position="213"/>
    </location>
</feature>